<keyword evidence="3" id="KW-1185">Reference proteome</keyword>
<sequence length="195" mass="21339">VAALGAEADNSESFEVIMARLSASKDPRTLQPQDFSDASTGTGEIFSPTSSQLFRSPPRPTFRKQPQPQKLVHPRPFGPARTVGDSFGHRLRLLPNRDLTSWEQERAVVPERSWGVSAMSSVALLRQTIGGSAPSTPLRRKTEYGGRSLGRLHRRAFCHGLRWIGGIEKSESAKLLVQFTMDLSGTLAPSCLALT</sequence>
<feature type="region of interest" description="Disordered" evidence="1">
    <location>
        <begin position="23"/>
        <end position="77"/>
    </location>
</feature>
<dbReference type="AlphaFoldDB" id="A0A813F5Q2"/>
<evidence type="ECO:0000313" key="3">
    <source>
        <dbReference type="Proteomes" id="UP000654075"/>
    </source>
</evidence>
<gene>
    <name evidence="2" type="ORF">PGLA1383_LOCUS27409</name>
</gene>
<evidence type="ECO:0000313" key="2">
    <source>
        <dbReference type="EMBL" id="CAE8609582.1"/>
    </source>
</evidence>
<feature type="non-terminal residue" evidence="2">
    <location>
        <position position="195"/>
    </location>
</feature>
<proteinExistence type="predicted"/>
<dbReference type="EMBL" id="CAJNNV010024365">
    <property type="protein sequence ID" value="CAE8609582.1"/>
    <property type="molecule type" value="Genomic_DNA"/>
</dbReference>
<dbReference type="Proteomes" id="UP000654075">
    <property type="component" value="Unassembled WGS sequence"/>
</dbReference>
<protein>
    <submittedName>
        <fullName evidence="2">Uncharacterized protein</fullName>
    </submittedName>
</protein>
<reference evidence="2" key="1">
    <citation type="submission" date="2021-02" db="EMBL/GenBank/DDBJ databases">
        <authorList>
            <person name="Dougan E. K."/>
            <person name="Rhodes N."/>
            <person name="Thang M."/>
            <person name="Chan C."/>
        </authorList>
    </citation>
    <scope>NUCLEOTIDE SEQUENCE</scope>
</reference>
<comment type="caution">
    <text evidence="2">The sequence shown here is derived from an EMBL/GenBank/DDBJ whole genome shotgun (WGS) entry which is preliminary data.</text>
</comment>
<evidence type="ECO:0000256" key="1">
    <source>
        <dbReference type="SAM" id="MobiDB-lite"/>
    </source>
</evidence>
<feature type="compositionally biased region" description="Polar residues" evidence="1">
    <location>
        <begin position="30"/>
        <end position="54"/>
    </location>
</feature>
<dbReference type="OrthoDB" id="470375at2759"/>
<name>A0A813F5Q2_POLGL</name>
<organism evidence="2 3">
    <name type="scientific">Polarella glacialis</name>
    <name type="common">Dinoflagellate</name>
    <dbReference type="NCBI Taxonomy" id="89957"/>
    <lineage>
        <taxon>Eukaryota</taxon>
        <taxon>Sar</taxon>
        <taxon>Alveolata</taxon>
        <taxon>Dinophyceae</taxon>
        <taxon>Suessiales</taxon>
        <taxon>Suessiaceae</taxon>
        <taxon>Polarella</taxon>
    </lineage>
</organism>
<accession>A0A813F5Q2</accession>